<dbReference type="STRING" id="633807.BW732_01925"/>
<dbReference type="PANTHER" id="PTHR37316:SF3">
    <property type="entry name" value="TEICHOIC ACID GLYCEROL-PHOSPHATE TRANSFERASE"/>
    <property type="match status" value="1"/>
</dbReference>
<evidence type="ECO:0000256" key="5">
    <source>
        <dbReference type="ARBA" id="ARBA00022944"/>
    </source>
</evidence>
<evidence type="ECO:0000256" key="2">
    <source>
        <dbReference type="ARBA" id="ARBA00010488"/>
    </source>
</evidence>
<dbReference type="Pfam" id="PF04464">
    <property type="entry name" value="Glyphos_transf"/>
    <property type="match status" value="1"/>
</dbReference>
<dbReference type="OrthoDB" id="9811865at2"/>
<dbReference type="Gene3D" id="3.40.50.11820">
    <property type="match status" value="1"/>
</dbReference>
<dbReference type="GO" id="GO:0005886">
    <property type="term" value="C:plasma membrane"/>
    <property type="evidence" value="ECO:0007669"/>
    <property type="project" value="UniProtKB-SubCell"/>
</dbReference>
<evidence type="ECO:0000256" key="4">
    <source>
        <dbReference type="ARBA" id="ARBA00022679"/>
    </source>
</evidence>
<dbReference type="InterPro" id="IPR043149">
    <property type="entry name" value="TagF_N"/>
</dbReference>
<dbReference type="EMBL" id="CP019609">
    <property type="protein sequence ID" value="AQP53107.1"/>
    <property type="molecule type" value="Genomic_DNA"/>
</dbReference>
<keyword evidence="6" id="KW-0472">Membrane</keyword>
<keyword evidence="3" id="KW-1003">Cell membrane</keyword>
<dbReference type="Proteomes" id="UP000188246">
    <property type="component" value="Chromosome"/>
</dbReference>
<dbReference type="Gene3D" id="3.40.50.12580">
    <property type="match status" value="1"/>
</dbReference>
<keyword evidence="8" id="KW-1185">Reference proteome</keyword>
<evidence type="ECO:0000256" key="3">
    <source>
        <dbReference type="ARBA" id="ARBA00022475"/>
    </source>
</evidence>
<evidence type="ECO:0000313" key="7">
    <source>
        <dbReference type="EMBL" id="AQP53107.1"/>
    </source>
</evidence>
<dbReference type="AlphaFoldDB" id="A0A1Q2D4C2"/>
<dbReference type="GO" id="GO:0047355">
    <property type="term" value="F:CDP-glycerol glycerophosphotransferase activity"/>
    <property type="evidence" value="ECO:0007669"/>
    <property type="project" value="InterPro"/>
</dbReference>
<dbReference type="PANTHER" id="PTHR37316">
    <property type="entry name" value="TEICHOIC ACID GLYCEROL-PHOSPHATE PRIMASE"/>
    <property type="match status" value="1"/>
</dbReference>
<dbReference type="InterPro" id="IPR043148">
    <property type="entry name" value="TagF_C"/>
</dbReference>
<dbReference type="RefSeq" id="WP_077275204.1">
    <property type="nucleotide sequence ID" value="NZ_CP019609.1"/>
</dbReference>
<gene>
    <name evidence="7" type="ORF">BW732_01925</name>
</gene>
<evidence type="ECO:0000313" key="8">
    <source>
        <dbReference type="Proteomes" id="UP000188246"/>
    </source>
</evidence>
<keyword evidence="4" id="KW-0808">Transferase</keyword>
<dbReference type="SUPFAM" id="SSF53756">
    <property type="entry name" value="UDP-Glycosyltransferase/glycogen phosphorylase"/>
    <property type="match status" value="1"/>
</dbReference>
<proteinExistence type="inferred from homology"/>
<dbReference type="InterPro" id="IPR007554">
    <property type="entry name" value="Glycerophosphate_synth"/>
</dbReference>
<sequence>MKKFIEKVISQLFTVIGRFPKAKLVYFESFHGKQYSDNPRAIYQFMEKNYPDYQLVWGVTKGYEELFESLHIPYVTRFSIKWFFIMPRAKTWVINTRTPLWLTKPKTTTYLQTWHGTPLKKIGCDIKDVKIPGYTKESYNQEVAQEAARWDYLIAPNQYSEDIFRQAFHYQGAMLEYGYPRNDELYPSDDQGQQIMAIKRRLGIPFNQRVVLYAPTWRETETHNGRSYDFTLNFPFDEITDNFTDDLFLLVRMHYLVAKDFDFSDQVNILDVSTGVDMSDLLLVSDLLITDYSSCMFDYSLTNRPIIYYLPDRAEYERELRGFYFDLDHLIPGPIANHRADLLRLLVKFIHYPEKLKTDTYTQFRQLFSERETGHNAELIVRQVFKDERGI</sequence>
<name>A0A1Q2D4C2_9ENTE</name>
<accession>A0A1Q2D4C2</accession>
<organism evidence="7 8">
    <name type="scientific">Vagococcus penaei</name>
    <dbReference type="NCBI Taxonomy" id="633807"/>
    <lineage>
        <taxon>Bacteria</taxon>
        <taxon>Bacillati</taxon>
        <taxon>Bacillota</taxon>
        <taxon>Bacilli</taxon>
        <taxon>Lactobacillales</taxon>
        <taxon>Enterococcaceae</taxon>
        <taxon>Vagococcus</taxon>
    </lineage>
</organism>
<comment type="subcellular location">
    <subcellularLocation>
        <location evidence="1">Cell membrane</location>
        <topology evidence="1">Peripheral membrane protein</topology>
    </subcellularLocation>
</comment>
<dbReference type="KEGG" id="vpi:BW732_01925"/>
<evidence type="ECO:0000256" key="6">
    <source>
        <dbReference type="ARBA" id="ARBA00023136"/>
    </source>
</evidence>
<evidence type="ECO:0000256" key="1">
    <source>
        <dbReference type="ARBA" id="ARBA00004202"/>
    </source>
</evidence>
<keyword evidence="5" id="KW-0777">Teichoic acid biosynthesis</keyword>
<dbReference type="GO" id="GO:0019350">
    <property type="term" value="P:teichoic acid biosynthetic process"/>
    <property type="evidence" value="ECO:0007669"/>
    <property type="project" value="UniProtKB-KW"/>
</dbReference>
<reference evidence="7 8" key="1">
    <citation type="journal article" date="2010" name="Int. J. Syst. Evol. Microbiol.">
        <title>Vagococcus penaei sp. nov., isolated from spoilage microbiota of cooked shrimp (Penaeus vannamei).</title>
        <authorList>
            <person name="Jaffres E."/>
            <person name="Prevost H."/>
            <person name="Rossero A."/>
            <person name="Joffraud J.J."/>
            <person name="Dousset X."/>
        </authorList>
    </citation>
    <scope>NUCLEOTIDE SEQUENCE [LARGE SCALE GENOMIC DNA]</scope>
    <source>
        <strain evidence="7 8">CD276</strain>
    </source>
</reference>
<comment type="similarity">
    <text evidence="2">Belongs to the CDP-glycerol glycerophosphotransferase family.</text>
</comment>
<dbReference type="InterPro" id="IPR051612">
    <property type="entry name" value="Teichoic_Acid_Biosynth"/>
</dbReference>
<protein>
    <submittedName>
        <fullName evidence="7">Uncharacterized protein</fullName>
    </submittedName>
</protein>